<comment type="caution">
    <text evidence="2">The sequence shown here is derived from an EMBL/GenBank/DDBJ whole genome shotgun (WGS) entry which is preliminary data.</text>
</comment>
<dbReference type="OrthoDB" id="1957425at2"/>
<keyword evidence="1" id="KW-0472">Membrane</keyword>
<dbReference type="Proteomes" id="UP000019482">
    <property type="component" value="Unassembled WGS sequence"/>
</dbReference>
<feature type="transmembrane region" description="Helical" evidence="1">
    <location>
        <begin position="6"/>
        <end position="24"/>
    </location>
</feature>
<sequence length="136" mass="15669">MRKGKYFLIIAICLIAVYLIYSFFKPGVKISINNNTFKEISGLKVKSSALINDVKITNISKRSKYTIKLKLSKDFDESNMTMYYFDNKGSKHAIYLIGYFEKGYRGKIDVTLNSINTKGILSVNVKEHNNIFKKLF</sequence>
<dbReference type="GeneID" id="29420775"/>
<gene>
    <name evidence="2" type="ORF">CTDIVETGP_1488</name>
</gene>
<evidence type="ECO:0000313" key="2">
    <source>
        <dbReference type="EMBL" id="CDL91418.1"/>
    </source>
</evidence>
<proteinExistence type="predicted"/>
<name>W6N4F0_CLOTY</name>
<dbReference type="EMBL" id="CBXI010000023">
    <property type="protein sequence ID" value="CDL91418.1"/>
    <property type="molecule type" value="Genomic_DNA"/>
</dbReference>
<organism evidence="2 3">
    <name type="scientific">Clostridium tyrobutyricum DIVETGP</name>
    <dbReference type="NCBI Taxonomy" id="1408889"/>
    <lineage>
        <taxon>Bacteria</taxon>
        <taxon>Bacillati</taxon>
        <taxon>Bacillota</taxon>
        <taxon>Clostridia</taxon>
        <taxon>Eubacteriales</taxon>
        <taxon>Clostridiaceae</taxon>
        <taxon>Clostridium</taxon>
    </lineage>
</organism>
<evidence type="ECO:0000256" key="1">
    <source>
        <dbReference type="SAM" id="Phobius"/>
    </source>
</evidence>
<evidence type="ECO:0000313" key="3">
    <source>
        <dbReference type="Proteomes" id="UP000019482"/>
    </source>
</evidence>
<protein>
    <submittedName>
        <fullName evidence="2">Uncharacterized protein</fullName>
    </submittedName>
</protein>
<keyword evidence="1" id="KW-1133">Transmembrane helix</keyword>
<accession>W6N4F0</accession>
<reference evidence="2 3" key="1">
    <citation type="journal article" date="2015" name="Genome Announc.">
        <title>Draft Genome Sequence of Clostridium tyrobutyricum Strain DIVETGP, Isolated from Cow's Milk for Grana Padano Production.</title>
        <authorList>
            <person name="Soggiu A."/>
            <person name="Piras C."/>
            <person name="Gaiarsa S."/>
            <person name="Sassera D."/>
            <person name="Roncada P."/>
            <person name="Bendixen E."/>
            <person name="Brasca M."/>
            <person name="Bonizzi L."/>
        </authorList>
    </citation>
    <scope>NUCLEOTIDE SEQUENCE [LARGE SCALE GENOMIC DNA]</scope>
    <source>
        <strain evidence="2 3">DIVETGP</strain>
    </source>
</reference>
<keyword evidence="3" id="KW-1185">Reference proteome</keyword>
<keyword evidence="1" id="KW-0812">Transmembrane</keyword>
<dbReference type="AlphaFoldDB" id="W6N4F0"/>
<dbReference type="RefSeq" id="WP_017895940.1">
    <property type="nucleotide sequence ID" value="NZ_CBXI010000023.1"/>
</dbReference>